<gene>
    <name evidence="1" type="ORF">MML48_8g00017710</name>
</gene>
<protein>
    <submittedName>
        <fullName evidence="1">Phosphatidylinositol-glycan biosynthesis class x protein</fullName>
    </submittedName>
</protein>
<comment type="caution">
    <text evidence="1">The sequence shown here is derived from an EMBL/GenBank/DDBJ whole genome shotgun (WGS) entry which is preliminary data.</text>
</comment>
<evidence type="ECO:0000313" key="2">
    <source>
        <dbReference type="Proteomes" id="UP001056778"/>
    </source>
</evidence>
<accession>A0ACB9SM90</accession>
<sequence length="196" mass="22498">MFGLLLLSSFNLIYHVYSINDCLDLNISLIRTIDRSGFHNKIKWMVEFLPSDLEELKRAEAKFALYIKIPSGMYVNPDEIDDLSRLAEYSVYIDGRVNVEAPENEAKPHDVFIFLPELYGDKVEIILPVHLRYQLAKIGGGFGKVHLSKPSLLMLTPRKSFKTCGDHLQIKAPCNADNLTKCYWSNISYEAVRLYH</sequence>
<proteinExistence type="predicted"/>
<dbReference type="EMBL" id="CM043022">
    <property type="protein sequence ID" value="KAI4456296.1"/>
    <property type="molecule type" value="Genomic_DNA"/>
</dbReference>
<dbReference type="Proteomes" id="UP001056778">
    <property type="component" value="Chromosome 8"/>
</dbReference>
<name>A0ACB9SM90_HOLOL</name>
<evidence type="ECO:0000313" key="1">
    <source>
        <dbReference type="EMBL" id="KAI4456296.1"/>
    </source>
</evidence>
<organism evidence="1 2">
    <name type="scientific">Holotrichia oblita</name>
    <name type="common">Chafer beetle</name>
    <dbReference type="NCBI Taxonomy" id="644536"/>
    <lineage>
        <taxon>Eukaryota</taxon>
        <taxon>Metazoa</taxon>
        <taxon>Ecdysozoa</taxon>
        <taxon>Arthropoda</taxon>
        <taxon>Hexapoda</taxon>
        <taxon>Insecta</taxon>
        <taxon>Pterygota</taxon>
        <taxon>Neoptera</taxon>
        <taxon>Endopterygota</taxon>
        <taxon>Coleoptera</taxon>
        <taxon>Polyphaga</taxon>
        <taxon>Scarabaeiformia</taxon>
        <taxon>Scarabaeidae</taxon>
        <taxon>Melolonthinae</taxon>
        <taxon>Holotrichia</taxon>
    </lineage>
</organism>
<reference evidence="1" key="1">
    <citation type="submission" date="2022-04" db="EMBL/GenBank/DDBJ databases">
        <title>Chromosome-scale genome assembly of Holotrichia oblita Faldermann.</title>
        <authorList>
            <person name="Rongchong L."/>
        </authorList>
    </citation>
    <scope>NUCLEOTIDE SEQUENCE</scope>
    <source>
        <strain evidence="1">81SQS9</strain>
    </source>
</reference>
<keyword evidence="2" id="KW-1185">Reference proteome</keyword>